<dbReference type="Pfam" id="PF18765">
    <property type="entry name" value="Polbeta"/>
    <property type="match status" value="1"/>
</dbReference>
<gene>
    <name evidence="2" type="ORF">CYPRO_2460</name>
</gene>
<dbReference type="OrthoDB" id="9809668at2"/>
<dbReference type="CDD" id="cd05403">
    <property type="entry name" value="NT_KNTase_like"/>
    <property type="match status" value="1"/>
</dbReference>
<dbReference type="SUPFAM" id="SSF81301">
    <property type="entry name" value="Nucleotidyltransferase"/>
    <property type="match status" value="1"/>
</dbReference>
<name>A0A345UMK0_9BACT</name>
<dbReference type="AlphaFoldDB" id="A0A345UMK0"/>
<keyword evidence="2" id="KW-0808">Transferase</keyword>
<protein>
    <submittedName>
        <fullName evidence="2">Putative nucleotidyltransferase</fullName>
    </submittedName>
</protein>
<dbReference type="PANTHER" id="PTHR43852">
    <property type="entry name" value="NUCLEOTIDYLTRANSFERASE"/>
    <property type="match status" value="1"/>
</dbReference>
<dbReference type="EMBL" id="CP027806">
    <property type="protein sequence ID" value="AXJ01702.1"/>
    <property type="molecule type" value="Genomic_DNA"/>
</dbReference>
<proteinExistence type="predicted"/>
<dbReference type="RefSeq" id="WP_114984861.1">
    <property type="nucleotide sequence ID" value="NZ_CP027806.1"/>
</dbReference>
<dbReference type="Gene3D" id="3.30.460.10">
    <property type="entry name" value="Beta Polymerase, domain 2"/>
    <property type="match status" value="1"/>
</dbReference>
<dbReference type="InterPro" id="IPR041633">
    <property type="entry name" value="Polbeta"/>
</dbReference>
<evidence type="ECO:0000259" key="1">
    <source>
        <dbReference type="Pfam" id="PF18765"/>
    </source>
</evidence>
<sequence length="154" mass="18228">MTKSQRKTIITDFLLRQDDVLFVVFFGSFAQEGYERYRDIDVAVFMTEIPELLRQGYFISELEHLCGCRVDVVILNDLYKTNPLLSQEIVGRHIMIPNMRIRPVDEVTECFAGYCVRSLRAFEDTRYLRRLMSEAFTKRLKNHQFAQFDLVNQD</sequence>
<dbReference type="KEGG" id="cprv:CYPRO_2460"/>
<feature type="domain" description="Polymerase beta nucleotidyltransferase" evidence="1">
    <location>
        <begin position="10"/>
        <end position="96"/>
    </location>
</feature>
<dbReference type="Proteomes" id="UP000254808">
    <property type="component" value="Chromosome"/>
</dbReference>
<dbReference type="InterPro" id="IPR052930">
    <property type="entry name" value="TA_antitoxin_MntA"/>
</dbReference>
<keyword evidence="3" id="KW-1185">Reference proteome</keyword>
<evidence type="ECO:0000313" key="2">
    <source>
        <dbReference type="EMBL" id="AXJ01702.1"/>
    </source>
</evidence>
<evidence type="ECO:0000313" key="3">
    <source>
        <dbReference type="Proteomes" id="UP000254808"/>
    </source>
</evidence>
<organism evidence="2 3">
    <name type="scientific">Cyclonatronum proteinivorum</name>
    <dbReference type="NCBI Taxonomy" id="1457365"/>
    <lineage>
        <taxon>Bacteria</taxon>
        <taxon>Pseudomonadati</taxon>
        <taxon>Balneolota</taxon>
        <taxon>Balneolia</taxon>
        <taxon>Balneolales</taxon>
        <taxon>Cyclonatronaceae</taxon>
        <taxon>Cyclonatronum</taxon>
    </lineage>
</organism>
<dbReference type="PANTHER" id="PTHR43852:SF2">
    <property type="entry name" value="PROTEIN ADENYLYLTRANSFERASE MNTA"/>
    <property type="match status" value="1"/>
</dbReference>
<dbReference type="GO" id="GO:0016740">
    <property type="term" value="F:transferase activity"/>
    <property type="evidence" value="ECO:0007669"/>
    <property type="project" value="UniProtKB-KW"/>
</dbReference>
<accession>A0A345UMK0</accession>
<reference evidence="2 3" key="1">
    <citation type="submission" date="2018-03" db="EMBL/GenBank/DDBJ databases">
        <title>Phenotypic and genomic properties of Cyclonatronum proteinivorum gen. nov., sp. nov., a haloalkaliphilic bacteroidete from soda lakes possessing Na+-translocating rhodopsin.</title>
        <authorList>
            <person name="Toshchakov S.V."/>
            <person name="Korzhenkov A."/>
            <person name="Samarov N.I."/>
            <person name="Kublanov I.V."/>
            <person name="Muntyan M.S."/>
            <person name="Sorokin D.Y."/>
        </authorList>
    </citation>
    <scope>NUCLEOTIDE SEQUENCE [LARGE SCALE GENOMIC DNA]</scope>
    <source>
        <strain evidence="2 3">Omega</strain>
    </source>
</reference>
<dbReference type="InterPro" id="IPR043519">
    <property type="entry name" value="NT_sf"/>
</dbReference>